<proteinExistence type="predicted"/>
<dbReference type="Bgee" id="ENSMMUG00000058478">
    <property type="expression patterns" value="Expressed in Ammon's horn and 18 other cell types or tissues"/>
</dbReference>
<evidence type="ECO:0000313" key="1">
    <source>
        <dbReference type="Ensembl" id="ENSMMUP00000070199.1"/>
    </source>
</evidence>
<protein>
    <submittedName>
        <fullName evidence="1">Uncharacterized protein</fullName>
    </submittedName>
</protein>
<dbReference type="Proteomes" id="UP000006718">
    <property type="component" value="Chromosome 7"/>
</dbReference>
<accession>A0A5F7ZX43</accession>
<dbReference type="Ensembl" id="ENSMMUT00000099617.1">
    <property type="protein sequence ID" value="ENSMMUP00000062720.1"/>
    <property type="gene ID" value="ENSMMUG00000058478.1"/>
</dbReference>
<reference evidence="1" key="3">
    <citation type="submission" date="2019-01" db="EMBL/GenBank/DDBJ databases">
        <authorList>
            <person name="Graves T."/>
            <person name="Eichler E.E."/>
            <person name="Wilson R.K."/>
        </authorList>
    </citation>
    <scope>NUCLEOTIDE SEQUENCE [LARGE SCALE GENOMIC DNA]</scope>
    <source>
        <strain evidence="1">17573</strain>
    </source>
</reference>
<dbReference type="VEuPathDB" id="HostDB:ENSMMUG00000058478"/>
<name>A0A5F7ZX43_MACMU</name>
<evidence type="ECO:0000313" key="2">
    <source>
        <dbReference type="Proteomes" id="UP000006718"/>
    </source>
</evidence>
<dbReference type="GeneTree" id="ENSGT00950000186070"/>
<reference evidence="1" key="2">
    <citation type="submission" date="2018-06" db="EMBL/GenBank/DDBJ databases">
        <authorList>
            <person name="Dutcher S."/>
            <person name="Fulton R."/>
            <person name="Lindsay T."/>
        </authorList>
    </citation>
    <scope>NUCLEOTIDE SEQUENCE [LARGE SCALE GENOMIC DNA]</scope>
    <source>
        <strain evidence="1">17573</strain>
    </source>
</reference>
<dbReference type="Ensembl" id="ENSMMUT00000080826.1">
    <property type="protein sequence ID" value="ENSMMUP00000081205.1"/>
    <property type="gene ID" value="ENSMMUG00000058478.1"/>
</dbReference>
<dbReference type="AlphaFoldDB" id="A0A5F7ZX43"/>
<reference evidence="2" key="1">
    <citation type="journal article" date="2007" name="Science">
        <title>Evolutionary and biomedical insights from the rhesus macaque genome.</title>
        <authorList>
            <person name="Gibbs R.A."/>
            <person name="Rogers J."/>
            <person name="Katze M.G."/>
            <person name="Bumgarner R."/>
            <person name="Weinstock G.M."/>
            <person name="Mardis E.R."/>
            <person name="Remington K.A."/>
            <person name="Strausberg R.L."/>
            <person name="Venter J.C."/>
            <person name="Wilson R.K."/>
            <person name="Batzer M.A."/>
            <person name="Bustamante C.D."/>
            <person name="Eichler E.E."/>
            <person name="Hahn M.W."/>
            <person name="Hardison R.C."/>
            <person name="Makova K.D."/>
            <person name="Miller W."/>
            <person name="Milosavljevic A."/>
            <person name="Palermo R.E."/>
            <person name="Siepel A."/>
            <person name="Sikela J.M."/>
            <person name="Attaway T."/>
            <person name="Bell S."/>
            <person name="Bernard K.E."/>
            <person name="Buhay C.J."/>
            <person name="Chandrabose M.N."/>
            <person name="Dao M."/>
            <person name="Davis C."/>
            <person name="Delehaunty K.D."/>
            <person name="Ding Y."/>
            <person name="Dinh H.H."/>
            <person name="Dugan-Rocha S."/>
            <person name="Fulton L.A."/>
            <person name="Gabisi R.A."/>
            <person name="Garner T.T."/>
            <person name="Godfrey J."/>
            <person name="Hawes A.C."/>
            <person name="Hernandez J."/>
            <person name="Hines S."/>
            <person name="Holder M."/>
            <person name="Hume J."/>
            <person name="Jhangiani S.N."/>
            <person name="Joshi V."/>
            <person name="Khan Z.M."/>
            <person name="Kirkness E.F."/>
            <person name="Cree A."/>
            <person name="Fowler R.G."/>
            <person name="Lee S."/>
            <person name="Lewis L.R."/>
            <person name="Li Z."/>
            <person name="Liu Y.-S."/>
            <person name="Moore S.M."/>
            <person name="Muzny D."/>
            <person name="Nazareth L.V."/>
            <person name="Ngo D.N."/>
            <person name="Okwuonu G.O."/>
            <person name="Pai G."/>
            <person name="Parker D."/>
            <person name="Paul H.A."/>
            <person name="Pfannkoch C."/>
            <person name="Pohl C.S."/>
            <person name="Rogers Y.-H.C."/>
            <person name="Ruiz S.J."/>
            <person name="Sabo A."/>
            <person name="Santibanez J."/>
            <person name="Schneider B.W."/>
            <person name="Smith S.M."/>
            <person name="Sodergren E."/>
            <person name="Svatek A.F."/>
            <person name="Utterback T.R."/>
            <person name="Vattathil S."/>
            <person name="Warren W."/>
            <person name="White C.S."/>
            <person name="Chinwalla A.T."/>
            <person name="Feng Y."/>
            <person name="Halpern A.L."/>
            <person name="Hillier L.W."/>
            <person name="Huang X."/>
            <person name="Minx P."/>
            <person name="Nelson J.O."/>
            <person name="Pepin K.H."/>
            <person name="Qin X."/>
            <person name="Sutton G.G."/>
            <person name="Venter E."/>
            <person name="Walenz B.P."/>
            <person name="Wallis J.W."/>
            <person name="Worley K.C."/>
            <person name="Yang S.-P."/>
            <person name="Jones S.M."/>
            <person name="Marra M.A."/>
            <person name="Rocchi M."/>
            <person name="Schein J.E."/>
            <person name="Baertsch R."/>
            <person name="Clarke L."/>
            <person name="Csuros M."/>
            <person name="Glasscock J."/>
            <person name="Harris R.A."/>
            <person name="Havlak P."/>
            <person name="Jackson A.R."/>
            <person name="Jiang H."/>
            <person name="Liu Y."/>
            <person name="Messina D.N."/>
            <person name="Shen Y."/>
            <person name="Song H.X.-Z."/>
            <person name="Wylie T."/>
            <person name="Zhang L."/>
            <person name="Birney E."/>
            <person name="Han K."/>
            <person name="Konkel M.K."/>
            <person name="Lee J."/>
            <person name="Smit A.F.A."/>
            <person name="Ullmer B."/>
            <person name="Wang H."/>
            <person name="Xing J."/>
            <person name="Burhans R."/>
            <person name="Cheng Z."/>
            <person name="Karro J.E."/>
            <person name="Ma J."/>
            <person name="Raney B."/>
            <person name="She X."/>
            <person name="Cox M.J."/>
            <person name="Demuth J.P."/>
            <person name="Dumas L.J."/>
            <person name="Han S.-G."/>
            <person name="Hopkins J."/>
            <person name="Karimpour-Fard A."/>
            <person name="Kim Y.H."/>
            <person name="Pollack J.R."/>
            <person name="Vinar T."/>
            <person name="Addo-Quaye C."/>
            <person name="Degenhardt J."/>
            <person name="Denby A."/>
            <person name="Hubisz M.J."/>
            <person name="Indap A."/>
            <person name="Kosiol C."/>
            <person name="Lahn B.T."/>
            <person name="Lawson H.A."/>
            <person name="Marklein A."/>
            <person name="Nielsen R."/>
            <person name="Vallender E.J."/>
            <person name="Clark A.G."/>
            <person name="Ferguson B."/>
            <person name="Hernandez R.D."/>
            <person name="Hirani K."/>
            <person name="Kehrer-Sawatzki H."/>
            <person name="Kolb J."/>
            <person name="Patil S."/>
            <person name="Pu L.-L."/>
            <person name="Ren Y."/>
            <person name="Smith D.G."/>
            <person name="Wheeler D.A."/>
            <person name="Schenck I."/>
            <person name="Ball E.V."/>
            <person name="Chen R."/>
            <person name="Cooper D.N."/>
            <person name="Giardine B."/>
            <person name="Hsu F."/>
            <person name="Kent W.J."/>
            <person name="Lesk A."/>
            <person name="Nelson D.L."/>
            <person name="O'brien W.E."/>
            <person name="Pruefer K."/>
            <person name="Stenson P.D."/>
            <person name="Wallace J.C."/>
            <person name="Ke H."/>
            <person name="Liu X.-M."/>
            <person name="Wang P."/>
            <person name="Xiang A.P."/>
            <person name="Yang F."/>
            <person name="Barber G.P."/>
            <person name="Haussler D."/>
            <person name="Karolchik D."/>
            <person name="Kern A.D."/>
            <person name="Kuhn R.M."/>
            <person name="Smith K.E."/>
            <person name="Zwieg A.S."/>
        </authorList>
    </citation>
    <scope>NUCLEOTIDE SEQUENCE [LARGE SCALE GENOMIC DNA]</scope>
    <source>
        <strain evidence="2">17573</strain>
    </source>
</reference>
<keyword evidence="2" id="KW-1185">Reference proteome</keyword>
<sequence length="94" mass="10426">MVMGSFFCICLERPKYFYIATDKATYLKMNSMSVVSHQETMYHVCVSMYSGVLKQVSHGDGHSPWSRGAERGVLALPRGPGECGPSSQICPQYV</sequence>
<organism evidence="1 2">
    <name type="scientific">Macaca mulatta</name>
    <name type="common">Rhesus macaque</name>
    <dbReference type="NCBI Taxonomy" id="9544"/>
    <lineage>
        <taxon>Eukaryota</taxon>
        <taxon>Metazoa</taxon>
        <taxon>Chordata</taxon>
        <taxon>Craniata</taxon>
        <taxon>Vertebrata</taxon>
        <taxon>Euteleostomi</taxon>
        <taxon>Mammalia</taxon>
        <taxon>Eutheria</taxon>
        <taxon>Euarchontoglires</taxon>
        <taxon>Primates</taxon>
        <taxon>Haplorrhini</taxon>
        <taxon>Catarrhini</taxon>
        <taxon>Cercopithecidae</taxon>
        <taxon>Cercopithecinae</taxon>
        <taxon>Macaca</taxon>
    </lineage>
</organism>
<reference evidence="1" key="4">
    <citation type="submission" date="2025-05" db="UniProtKB">
        <authorList>
            <consortium name="Ensembl"/>
        </authorList>
    </citation>
    <scope>IDENTIFICATION</scope>
    <source>
        <strain evidence="1">17573</strain>
    </source>
</reference>
<dbReference type="Ensembl" id="ENSMMUT00000082683.1">
    <property type="protein sequence ID" value="ENSMMUP00000070199.1"/>
    <property type="gene ID" value="ENSMMUG00000058478.1"/>
</dbReference>